<dbReference type="SUPFAM" id="SSF47413">
    <property type="entry name" value="lambda repressor-like DNA-binding domains"/>
    <property type="match status" value="1"/>
</dbReference>
<evidence type="ECO:0000256" key="3">
    <source>
        <dbReference type="ARBA" id="ARBA00023125"/>
    </source>
</evidence>
<keyword evidence="4" id="KW-0804">Transcription</keyword>
<dbReference type="InterPro" id="IPR010982">
    <property type="entry name" value="Lambda_DNA-bd_dom_sf"/>
</dbReference>
<evidence type="ECO:0000259" key="5">
    <source>
        <dbReference type="PROSITE" id="PS50932"/>
    </source>
</evidence>
<keyword evidence="7" id="KW-1185">Reference proteome</keyword>
<dbReference type="InterPro" id="IPR000843">
    <property type="entry name" value="HTH_LacI"/>
</dbReference>
<dbReference type="EMBL" id="JACSRA010000006">
    <property type="protein sequence ID" value="MBD7910748.1"/>
    <property type="molecule type" value="Genomic_DNA"/>
</dbReference>
<sequence length="329" mass="36774">MTVTIKDIARYVGVSHSTVSRALNGCKEVNVETREKIVKAAEELNYIPNINARSLKLAKPYTIGVFFSTIDKGTSAFVFQSVINSVYDSIDKKYNVIVKGIDTYEKNSINPKNYDGIVVVSQKEADDVFIEEILEKKIPMVVINREVNYNVVNVFSDEVTATENGIEELIINGHREIGIIEGKEEFLSTKMRREGYLSAFKKFKIQINNDFIANGDFTVKGGYFAAKKIIDKNITAIFAFNDEMAVGAIKAIRENGLKVPEDISVLGFDGTEIGEFLTPSITTIKRPVGKIAKVATELLIRLINNEEIEKKKIYLDSELLIGNSIKKII</sequence>
<dbReference type="Gene3D" id="3.40.50.2300">
    <property type="match status" value="2"/>
</dbReference>
<dbReference type="GO" id="GO:0003677">
    <property type="term" value="F:DNA binding"/>
    <property type="evidence" value="ECO:0007669"/>
    <property type="project" value="UniProtKB-KW"/>
</dbReference>
<dbReference type="InterPro" id="IPR028082">
    <property type="entry name" value="Peripla_BP_I"/>
</dbReference>
<dbReference type="SUPFAM" id="SSF53822">
    <property type="entry name" value="Periplasmic binding protein-like I"/>
    <property type="match status" value="1"/>
</dbReference>
<evidence type="ECO:0000256" key="2">
    <source>
        <dbReference type="ARBA" id="ARBA00023015"/>
    </source>
</evidence>
<dbReference type="PANTHER" id="PTHR30146">
    <property type="entry name" value="LACI-RELATED TRANSCRIPTIONAL REPRESSOR"/>
    <property type="match status" value="1"/>
</dbReference>
<dbReference type="PROSITE" id="PS50932">
    <property type="entry name" value="HTH_LACI_2"/>
    <property type="match status" value="1"/>
</dbReference>
<dbReference type="Gene3D" id="1.10.260.40">
    <property type="entry name" value="lambda repressor-like DNA-binding domains"/>
    <property type="match status" value="1"/>
</dbReference>
<evidence type="ECO:0000256" key="1">
    <source>
        <dbReference type="ARBA" id="ARBA00022491"/>
    </source>
</evidence>
<name>A0ABR8PRG9_9CLOT</name>
<gene>
    <name evidence="6" type="ORF">H9661_05180</name>
</gene>
<comment type="caution">
    <text evidence="6">The sequence shown here is derived from an EMBL/GenBank/DDBJ whole genome shotgun (WGS) entry which is preliminary data.</text>
</comment>
<organism evidence="6 7">
    <name type="scientific">Clostridium cibarium</name>
    <dbReference type="NCBI Taxonomy" id="2762247"/>
    <lineage>
        <taxon>Bacteria</taxon>
        <taxon>Bacillati</taxon>
        <taxon>Bacillota</taxon>
        <taxon>Clostridia</taxon>
        <taxon>Eubacteriales</taxon>
        <taxon>Clostridiaceae</taxon>
        <taxon>Clostridium</taxon>
    </lineage>
</organism>
<protein>
    <submittedName>
        <fullName evidence="6">LacI family DNA-binding transcriptional regulator</fullName>
    </submittedName>
</protein>
<dbReference type="CDD" id="cd01392">
    <property type="entry name" value="HTH_LacI"/>
    <property type="match status" value="1"/>
</dbReference>
<proteinExistence type="predicted"/>
<accession>A0ABR8PRG9</accession>
<dbReference type="InterPro" id="IPR046335">
    <property type="entry name" value="LacI/GalR-like_sensor"/>
</dbReference>
<keyword evidence="3 6" id="KW-0238">DNA-binding</keyword>
<dbReference type="RefSeq" id="WP_143316768.1">
    <property type="nucleotide sequence ID" value="NZ_JACSRA010000006.1"/>
</dbReference>
<evidence type="ECO:0000313" key="7">
    <source>
        <dbReference type="Proteomes" id="UP000627781"/>
    </source>
</evidence>
<dbReference type="SMART" id="SM00354">
    <property type="entry name" value="HTH_LACI"/>
    <property type="match status" value="1"/>
</dbReference>
<keyword evidence="2" id="KW-0805">Transcription regulation</keyword>
<feature type="domain" description="HTH lacI-type" evidence="5">
    <location>
        <begin position="3"/>
        <end position="57"/>
    </location>
</feature>
<dbReference type="Pfam" id="PF00356">
    <property type="entry name" value="LacI"/>
    <property type="match status" value="1"/>
</dbReference>
<keyword evidence="1" id="KW-0678">Repressor</keyword>
<dbReference type="Proteomes" id="UP000627781">
    <property type="component" value="Unassembled WGS sequence"/>
</dbReference>
<reference evidence="6 7" key="1">
    <citation type="submission" date="2020-08" db="EMBL/GenBank/DDBJ databases">
        <title>A Genomic Blueprint of the Chicken Gut Microbiome.</title>
        <authorList>
            <person name="Gilroy R."/>
            <person name="Ravi A."/>
            <person name="Getino M."/>
            <person name="Pursley I."/>
            <person name="Horton D.L."/>
            <person name="Alikhan N.-F."/>
            <person name="Baker D."/>
            <person name="Gharbi K."/>
            <person name="Hall N."/>
            <person name="Watson M."/>
            <person name="Adriaenssens E.M."/>
            <person name="Foster-Nyarko E."/>
            <person name="Jarju S."/>
            <person name="Secka A."/>
            <person name="Antonio M."/>
            <person name="Oren A."/>
            <person name="Chaudhuri R."/>
            <person name="La Ragione R.M."/>
            <person name="Hildebrand F."/>
            <person name="Pallen M.J."/>
        </authorList>
    </citation>
    <scope>NUCLEOTIDE SEQUENCE [LARGE SCALE GENOMIC DNA]</scope>
    <source>
        <strain evidence="6 7">Sa3CVN1</strain>
    </source>
</reference>
<dbReference type="CDD" id="cd06267">
    <property type="entry name" value="PBP1_LacI_sugar_binding-like"/>
    <property type="match status" value="1"/>
</dbReference>
<dbReference type="PANTHER" id="PTHR30146:SF148">
    <property type="entry name" value="HTH-TYPE TRANSCRIPTIONAL REPRESSOR PURR-RELATED"/>
    <property type="match status" value="1"/>
</dbReference>
<dbReference type="PROSITE" id="PS00356">
    <property type="entry name" value="HTH_LACI_1"/>
    <property type="match status" value="1"/>
</dbReference>
<evidence type="ECO:0000313" key="6">
    <source>
        <dbReference type="EMBL" id="MBD7910748.1"/>
    </source>
</evidence>
<dbReference type="PRINTS" id="PR00036">
    <property type="entry name" value="HTHLACI"/>
</dbReference>
<evidence type="ECO:0000256" key="4">
    <source>
        <dbReference type="ARBA" id="ARBA00023163"/>
    </source>
</evidence>
<dbReference type="Pfam" id="PF13377">
    <property type="entry name" value="Peripla_BP_3"/>
    <property type="match status" value="1"/>
</dbReference>